<dbReference type="EMBL" id="BJHV01000001">
    <property type="protein sequence ID" value="GDY46503.1"/>
    <property type="molecule type" value="Genomic_DNA"/>
</dbReference>
<accession>A0A4D4KKV6</accession>
<dbReference type="AlphaFoldDB" id="A0A4D4KKV6"/>
<keyword evidence="3" id="KW-1185">Reference proteome</keyword>
<name>A0A4D4KKV6_9ACTN</name>
<proteinExistence type="predicted"/>
<dbReference type="Proteomes" id="UP000299290">
    <property type="component" value="Unassembled WGS sequence"/>
</dbReference>
<organism evidence="2 3">
    <name type="scientific">Streptomyces antimycoticus</name>
    <dbReference type="NCBI Taxonomy" id="68175"/>
    <lineage>
        <taxon>Bacteria</taxon>
        <taxon>Bacillati</taxon>
        <taxon>Actinomycetota</taxon>
        <taxon>Actinomycetes</taxon>
        <taxon>Kitasatosporales</taxon>
        <taxon>Streptomycetaceae</taxon>
        <taxon>Streptomyces</taxon>
        <taxon>Streptomyces violaceusniger group</taxon>
    </lineage>
</organism>
<gene>
    <name evidence="2" type="ORF">SANT12839_073850</name>
</gene>
<evidence type="ECO:0000259" key="1">
    <source>
        <dbReference type="Pfam" id="PF12770"/>
    </source>
</evidence>
<protein>
    <recommendedName>
        <fullName evidence="1">CHAT domain-containing protein</fullName>
    </recommendedName>
</protein>
<feature type="domain" description="CHAT" evidence="1">
    <location>
        <begin position="2"/>
        <end position="54"/>
    </location>
</feature>
<evidence type="ECO:0000313" key="2">
    <source>
        <dbReference type="EMBL" id="GDY46503.1"/>
    </source>
</evidence>
<evidence type="ECO:0000313" key="3">
    <source>
        <dbReference type="Proteomes" id="UP000299290"/>
    </source>
</evidence>
<reference evidence="2 3" key="1">
    <citation type="journal article" date="2020" name="Int. J. Syst. Evol. Microbiol.">
        <title>Reclassification of Streptomyces castelarensis and Streptomyces sporoclivatus as later heterotypic synonyms of Streptomyces antimycoticus.</title>
        <authorList>
            <person name="Komaki H."/>
            <person name="Tamura T."/>
        </authorList>
    </citation>
    <scope>NUCLEOTIDE SEQUENCE [LARGE SCALE GENOMIC DNA]</scope>
    <source>
        <strain evidence="2 3">NBRC 12839</strain>
    </source>
</reference>
<dbReference type="InterPro" id="IPR024983">
    <property type="entry name" value="CHAT_dom"/>
</dbReference>
<sequence length="55" mass="6082">MADHASVRLAESFYEHLTAYQSTGVAHALHHAVSELRARHPDRPSLWASPVHIGP</sequence>
<comment type="caution">
    <text evidence="2">The sequence shown here is derived from an EMBL/GenBank/DDBJ whole genome shotgun (WGS) entry which is preliminary data.</text>
</comment>
<dbReference type="Pfam" id="PF12770">
    <property type="entry name" value="CHAT"/>
    <property type="match status" value="1"/>
</dbReference>